<name>A0A4Y2P5X5_ARAVE</name>
<reference evidence="1 2" key="1">
    <citation type="journal article" date="2019" name="Sci. Rep.">
        <title>Orb-weaving spider Araneus ventricosus genome elucidates the spidroin gene catalogue.</title>
        <authorList>
            <person name="Kono N."/>
            <person name="Nakamura H."/>
            <person name="Ohtoshi R."/>
            <person name="Moran D.A.P."/>
            <person name="Shinohara A."/>
            <person name="Yoshida Y."/>
            <person name="Fujiwara M."/>
            <person name="Mori M."/>
            <person name="Tomita M."/>
            <person name="Arakawa K."/>
        </authorList>
    </citation>
    <scope>NUCLEOTIDE SEQUENCE [LARGE SCALE GENOMIC DNA]</scope>
</reference>
<accession>A0A4Y2P5X5</accession>
<keyword evidence="2" id="KW-1185">Reference proteome</keyword>
<evidence type="ECO:0000313" key="2">
    <source>
        <dbReference type="Proteomes" id="UP000499080"/>
    </source>
</evidence>
<dbReference type="Proteomes" id="UP000499080">
    <property type="component" value="Unassembled WGS sequence"/>
</dbReference>
<gene>
    <name evidence="1" type="ORF">AVEN_27351_1</name>
</gene>
<evidence type="ECO:0000313" key="1">
    <source>
        <dbReference type="EMBL" id="GBN47315.1"/>
    </source>
</evidence>
<sequence length="90" mass="10822">MRVCLARRQKEWDEKNRQESLSTFTDGKTIESDGIIQLLKDSTESDWRVIRSDYSSRQERSRLLYDISLFLPFFLKKKPFLKKYPKGIEM</sequence>
<dbReference type="EMBL" id="BGPR01010656">
    <property type="protein sequence ID" value="GBN47315.1"/>
    <property type="molecule type" value="Genomic_DNA"/>
</dbReference>
<dbReference type="AlphaFoldDB" id="A0A4Y2P5X5"/>
<organism evidence="1 2">
    <name type="scientific">Araneus ventricosus</name>
    <name type="common">Orbweaver spider</name>
    <name type="synonym">Epeira ventricosa</name>
    <dbReference type="NCBI Taxonomy" id="182803"/>
    <lineage>
        <taxon>Eukaryota</taxon>
        <taxon>Metazoa</taxon>
        <taxon>Ecdysozoa</taxon>
        <taxon>Arthropoda</taxon>
        <taxon>Chelicerata</taxon>
        <taxon>Arachnida</taxon>
        <taxon>Araneae</taxon>
        <taxon>Araneomorphae</taxon>
        <taxon>Entelegynae</taxon>
        <taxon>Araneoidea</taxon>
        <taxon>Araneidae</taxon>
        <taxon>Araneus</taxon>
    </lineage>
</organism>
<proteinExistence type="predicted"/>
<protein>
    <submittedName>
        <fullName evidence="1">Uncharacterized protein</fullName>
    </submittedName>
</protein>
<comment type="caution">
    <text evidence="1">The sequence shown here is derived from an EMBL/GenBank/DDBJ whole genome shotgun (WGS) entry which is preliminary data.</text>
</comment>